<keyword evidence="5 10" id="KW-0547">Nucleotide-binding</keyword>
<keyword evidence="6 10" id="KW-0378">Hydrolase</keyword>
<dbReference type="Pfam" id="PF10396">
    <property type="entry name" value="TrmE_N"/>
    <property type="match status" value="1"/>
</dbReference>
<comment type="subcellular location">
    <subcellularLocation>
        <location evidence="10">Cytoplasm</location>
    </subcellularLocation>
</comment>
<dbReference type="Proteomes" id="UP000178724">
    <property type="component" value="Unassembled WGS sequence"/>
</dbReference>
<evidence type="ECO:0000256" key="10">
    <source>
        <dbReference type="HAMAP-Rule" id="MF_00379"/>
    </source>
</evidence>
<dbReference type="GO" id="GO:0030488">
    <property type="term" value="P:tRNA methylation"/>
    <property type="evidence" value="ECO:0007669"/>
    <property type="project" value="TreeGrafter"/>
</dbReference>
<comment type="caution">
    <text evidence="13">The sequence shown here is derived from an EMBL/GenBank/DDBJ whole genome shotgun (WGS) entry which is preliminary data.</text>
</comment>
<evidence type="ECO:0000256" key="1">
    <source>
        <dbReference type="ARBA" id="ARBA00011043"/>
    </source>
</evidence>
<evidence type="ECO:0000256" key="5">
    <source>
        <dbReference type="ARBA" id="ARBA00022741"/>
    </source>
</evidence>
<keyword evidence="2 10" id="KW-0963">Cytoplasm</keyword>
<feature type="binding site" evidence="10">
    <location>
        <begin position="247"/>
        <end position="253"/>
    </location>
    <ligand>
        <name>GTP</name>
        <dbReference type="ChEBI" id="CHEBI:37565"/>
    </ligand>
</feature>
<comment type="cofactor">
    <cofactor evidence="10">
        <name>K(+)</name>
        <dbReference type="ChEBI" id="CHEBI:29103"/>
    </cofactor>
    <text evidence="10">Binds 1 potassium ion per subunit.</text>
</comment>
<proteinExistence type="inferred from homology"/>
<evidence type="ECO:0000256" key="2">
    <source>
        <dbReference type="ARBA" id="ARBA00022490"/>
    </source>
</evidence>
<dbReference type="EMBL" id="METM01000031">
    <property type="protein sequence ID" value="OGB88990.1"/>
    <property type="molecule type" value="Genomic_DNA"/>
</dbReference>
<name>A0A1F4PZG5_UNCSA</name>
<dbReference type="CDD" id="cd14858">
    <property type="entry name" value="TrmE_N"/>
    <property type="match status" value="1"/>
</dbReference>
<dbReference type="Gene3D" id="3.30.1360.120">
    <property type="entry name" value="Probable tRNA modification gtpase trme, domain 1"/>
    <property type="match status" value="1"/>
</dbReference>
<evidence type="ECO:0000256" key="8">
    <source>
        <dbReference type="ARBA" id="ARBA00022958"/>
    </source>
</evidence>
<organism evidence="13 14">
    <name type="scientific">candidate division WOR-1 bacterium RIFCSPHIGHO2_01_FULL_53_15</name>
    <dbReference type="NCBI Taxonomy" id="1802564"/>
    <lineage>
        <taxon>Bacteria</taxon>
        <taxon>Bacillati</taxon>
        <taxon>Saganbacteria</taxon>
    </lineage>
</organism>
<feature type="domain" description="TrmE-type G" evidence="12">
    <location>
        <begin position="218"/>
        <end position="374"/>
    </location>
</feature>
<dbReference type="Gene3D" id="1.20.120.430">
    <property type="entry name" value="tRNA modification GTPase MnmE domain 2"/>
    <property type="match status" value="1"/>
</dbReference>
<dbReference type="GO" id="GO:0003924">
    <property type="term" value="F:GTPase activity"/>
    <property type="evidence" value="ECO:0007669"/>
    <property type="project" value="UniProtKB-UniRule"/>
</dbReference>
<dbReference type="InterPro" id="IPR004520">
    <property type="entry name" value="GTPase_MnmE"/>
</dbReference>
<dbReference type="SUPFAM" id="SSF52540">
    <property type="entry name" value="P-loop containing nucleoside triphosphate hydrolases"/>
    <property type="match status" value="1"/>
</dbReference>
<evidence type="ECO:0000313" key="14">
    <source>
        <dbReference type="Proteomes" id="UP000178724"/>
    </source>
</evidence>
<keyword evidence="4 10" id="KW-0479">Metal-binding</keyword>
<feature type="binding site" evidence="10">
    <location>
        <position position="452"/>
    </location>
    <ligand>
        <name>(6S)-5-formyl-5,6,7,8-tetrahydrofolate</name>
        <dbReference type="ChEBI" id="CHEBI:57457"/>
    </ligand>
</feature>
<feature type="binding site" evidence="10">
    <location>
        <position position="253"/>
    </location>
    <ligand>
        <name>Mg(2+)</name>
        <dbReference type="ChEBI" id="CHEBI:18420"/>
    </ligand>
</feature>
<keyword evidence="3 10" id="KW-0819">tRNA processing</keyword>
<feature type="binding site" evidence="10">
    <location>
        <begin position="272"/>
        <end position="275"/>
    </location>
    <ligand>
        <name>GTP</name>
        <dbReference type="ChEBI" id="CHEBI:37565"/>
    </ligand>
</feature>
<evidence type="ECO:0000256" key="6">
    <source>
        <dbReference type="ARBA" id="ARBA00022801"/>
    </source>
</evidence>
<dbReference type="InterPro" id="IPR031168">
    <property type="entry name" value="G_TrmE"/>
</dbReference>
<dbReference type="EC" id="3.6.-.-" evidence="10"/>
<comment type="function">
    <text evidence="10">Exhibits a very high intrinsic GTPase hydrolysis rate. Involved in the addition of a carboxymethylaminomethyl (cmnm) group at the wobble position (U34) of certain tRNAs, forming tRNA-cmnm(5)s(2)U34.</text>
</comment>
<feature type="binding site" evidence="10">
    <location>
        <position position="123"/>
    </location>
    <ligand>
        <name>(6S)-5-formyl-5,6,7,8-tetrahydrofolate</name>
        <dbReference type="ChEBI" id="CHEBI:57457"/>
    </ligand>
</feature>
<dbReference type="GO" id="GO:0046872">
    <property type="term" value="F:metal ion binding"/>
    <property type="evidence" value="ECO:0007669"/>
    <property type="project" value="UniProtKB-KW"/>
</dbReference>
<dbReference type="InterPro" id="IPR006073">
    <property type="entry name" value="GTP-bd"/>
</dbReference>
<feature type="binding site" evidence="10">
    <location>
        <begin position="228"/>
        <end position="233"/>
    </location>
    <ligand>
        <name>GTP</name>
        <dbReference type="ChEBI" id="CHEBI:37565"/>
    </ligand>
</feature>
<evidence type="ECO:0000259" key="12">
    <source>
        <dbReference type="PROSITE" id="PS51709"/>
    </source>
</evidence>
<comment type="caution">
    <text evidence="10">Lacks conserved residue(s) required for the propagation of feature annotation.</text>
</comment>
<feature type="binding site" evidence="10">
    <location>
        <position position="232"/>
    </location>
    <ligand>
        <name>Mg(2+)</name>
        <dbReference type="ChEBI" id="CHEBI:18420"/>
    </ligand>
</feature>
<dbReference type="Gene3D" id="3.40.50.300">
    <property type="entry name" value="P-loop containing nucleotide triphosphate hydrolases"/>
    <property type="match status" value="1"/>
</dbReference>
<protein>
    <recommendedName>
        <fullName evidence="10">tRNA modification GTPase MnmE</fullName>
        <ecNumber evidence="10">3.6.-.-</ecNumber>
    </recommendedName>
</protein>
<dbReference type="GO" id="GO:0005829">
    <property type="term" value="C:cytosol"/>
    <property type="evidence" value="ECO:0007669"/>
    <property type="project" value="TreeGrafter"/>
</dbReference>
<keyword evidence="7 10" id="KW-0460">Magnesium</keyword>
<keyword evidence="9 10" id="KW-0342">GTP-binding</keyword>
<keyword evidence="8 10" id="KW-0630">Potassium</keyword>
<dbReference type="InterPro" id="IPR027417">
    <property type="entry name" value="P-loop_NTPase"/>
</dbReference>
<evidence type="ECO:0000256" key="7">
    <source>
        <dbReference type="ARBA" id="ARBA00022842"/>
    </source>
</evidence>
<dbReference type="HAMAP" id="MF_00379">
    <property type="entry name" value="GTPase_MnmE"/>
    <property type="match status" value="1"/>
</dbReference>
<dbReference type="GO" id="GO:0002098">
    <property type="term" value="P:tRNA wobble uridine modification"/>
    <property type="evidence" value="ECO:0007669"/>
    <property type="project" value="TreeGrafter"/>
</dbReference>
<dbReference type="FunFam" id="3.40.50.300:FF:001376">
    <property type="entry name" value="tRNA modification GTPase MnmE"/>
    <property type="match status" value="1"/>
</dbReference>
<dbReference type="InterPro" id="IPR027368">
    <property type="entry name" value="MnmE_dom2"/>
</dbReference>
<dbReference type="PANTHER" id="PTHR42714">
    <property type="entry name" value="TRNA MODIFICATION GTPASE GTPBP3"/>
    <property type="match status" value="1"/>
</dbReference>
<gene>
    <name evidence="10" type="primary">mnmE</name>
    <name evidence="10" type="synonym">trmE</name>
    <name evidence="13" type="ORF">A2625_04615</name>
</gene>
<dbReference type="AlphaFoldDB" id="A0A1F4PZG5"/>
<sequence length="452" mass="48008">MKSALDDTIAAIVTPFGSGGVGVVRLSGNQGIGISEQLIDNFPRHIIPSRVYHSWVLSDRKRLDEVIYYYMKAPNSYTGEDIIEINCHGGRVVLRKVLELVIAAGARQAVRGEFTRRAFLNGKLDLAQAEAVIDLVAARSDKGALAAAAQLSGGISQKVAALRSSLLSLLAEIEAGLDFPEDIGEVGGEQIIDLCRSVVNEIAALLATAAGGRVMREGARVAIVGRPNVGKSSLLNAMIEADRSIVSDQPGTTRDTVEEGFVFDEVHFLFVDTAGLRAPGDVVEEKGIARTKAEIARADLVLAVFDASAPLTAEDGCLLSKYGVDKCLAVFNKIDLGLLATVDKFEGAEATAFVSALTGEGIDNLKKLIANYISRDKIMAVDGGLINMRHEECLLRAREALEGVLDGARGKVPLDLIAIDLRLAVAALGEVSGHQVSDEVIDQIFSGFCVGK</sequence>
<evidence type="ECO:0000256" key="11">
    <source>
        <dbReference type="RuleBase" id="RU003313"/>
    </source>
</evidence>
<dbReference type="PANTHER" id="PTHR42714:SF2">
    <property type="entry name" value="TRNA MODIFICATION GTPASE GTPBP3, MITOCHONDRIAL"/>
    <property type="match status" value="1"/>
</dbReference>
<dbReference type="Pfam" id="PF01926">
    <property type="entry name" value="MMR_HSR1"/>
    <property type="match status" value="1"/>
</dbReference>
<evidence type="ECO:0000256" key="4">
    <source>
        <dbReference type="ARBA" id="ARBA00022723"/>
    </source>
</evidence>
<accession>A0A1F4PZG5</accession>
<dbReference type="NCBIfam" id="TIGR00231">
    <property type="entry name" value="small_GTP"/>
    <property type="match status" value="1"/>
</dbReference>
<feature type="binding site" evidence="10">
    <location>
        <position position="25"/>
    </location>
    <ligand>
        <name>(6S)-5-formyl-5,6,7,8-tetrahydrofolate</name>
        <dbReference type="ChEBI" id="CHEBI:57457"/>
    </ligand>
</feature>
<dbReference type="InterPro" id="IPR027266">
    <property type="entry name" value="TrmE/GcvT-like"/>
</dbReference>
<comment type="similarity">
    <text evidence="1 10 11">Belongs to the TRAFAC class TrmE-Era-EngA-EngB-Septin-like GTPase superfamily. TrmE GTPase family.</text>
</comment>
<evidence type="ECO:0000313" key="13">
    <source>
        <dbReference type="EMBL" id="OGB88990.1"/>
    </source>
</evidence>
<dbReference type="PROSITE" id="PS51709">
    <property type="entry name" value="G_TRME"/>
    <property type="match status" value="1"/>
</dbReference>
<feature type="binding site" evidence="10">
    <location>
        <position position="84"/>
    </location>
    <ligand>
        <name>(6S)-5-formyl-5,6,7,8-tetrahydrofolate</name>
        <dbReference type="ChEBI" id="CHEBI:57457"/>
    </ligand>
</feature>
<comment type="subunit">
    <text evidence="10">Homodimer. Heterotetramer of two MnmE and two MnmG subunits.</text>
</comment>
<reference evidence="13 14" key="1">
    <citation type="journal article" date="2016" name="Nat. Commun.">
        <title>Thousands of microbial genomes shed light on interconnected biogeochemical processes in an aquifer system.</title>
        <authorList>
            <person name="Anantharaman K."/>
            <person name="Brown C.T."/>
            <person name="Hug L.A."/>
            <person name="Sharon I."/>
            <person name="Castelle C.J."/>
            <person name="Probst A.J."/>
            <person name="Thomas B.C."/>
            <person name="Singh A."/>
            <person name="Wilkins M.J."/>
            <person name="Karaoz U."/>
            <person name="Brodie E.L."/>
            <person name="Williams K.H."/>
            <person name="Hubbard S.S."/>
            <person name="Banfield J.F."/>
        </authorList>
    </citation>
    <scope>NUCLEOTIDE SEQUENCE [LARGE SCALE GENOMIC DNA]</scope>
</reference>
<dbReference type="GO" id="GO:0005525">
    <property type="term" value="F:GTP binding"/>
    <property type="evidence" value="ECO:0007669"/>
    <property type="project" value="UniProtKB-UniRule"/>
</dbReference>
<dbReference type="InterPro" id="IPR018948">
    <property type="entry name" value="GTP-bd_TrmE_N"/>
</dbReference>
<dbReference type="InterPro" id="IPR025867">
    <property type="entry name" value="MnmE_helical"/>
</dbReference>
<dbReference type="CDD" id="cd04164">
    <property type="entry name" value="trmE"/>
    <property type="match status" value="1"/>
</dbReference>
<evidence type="ECO:0000256" key="3">
    <source>
        <dbReference type="ARBA" id="ARBA00022694"/>
    </source>
</evidence>
<dbReference type="Pfam" id="PF12631">
    <property type="entry name" value="MnmE_helical"/>
    <property type="match status" value="1"/>
</dbReference>
<dbReference type="InterPro" id="IPR005225">
    <property type="entry name" value="Small_GTP-bd"/>
</dbReference>
<dbReference type="NCBIfam" id="TIGR00450">
    <property type="entry name" value="mnmE_trmE_thdF"/>
    <property type="match status" value="1"/>
</dbReference>
<evidence type="ECO:0000256" key="9">
    <source>
        <dbReference type="ARBA" id="ARBA00023134"/>
    </source>
</evidence>